<feature type="region of interest" description="Disordered" evidence="5">
    <location>
        <begin position="84"/>
        <end position="123"/>
    </location>
</feature>
<evidence type="ECO:0000256" key="4">
    <source>
        <dbReference type="RuleBase" id="RU363090"/>
    </source>
</evidence>
<gene>
    <name evidence="6" type="primary">NCAS0A10390</name>
    <name evidence="6" type="ordered locus">NCAS_0A10390</name>
</gene>
<dbReference type="FunCoup" id="G0V7Z9">
    <property type="interactions" value="228"/>
</dbReference>
<dbReference type="GO" id="GO:0005634">
    <property type="term" value="C:nucleus"/>
    <property type="evidence" value="ECO:0007669"/>
    <property type="project" value="TreeGrafter"/>
</dbReference>
<feature type="region of interest" description="Disordered" evidence="5">
    <location>
        <begin position="175"/>
        <end position="238"/>
    </location>
</feature>
<dbReference type="GO" id="GO:0000827">
    <property type="term" value="F:inositol-1,3,4,5,6-pentakisphosphate kinase activity"/>
    <property type="evidence" value="ECO:0007669"/>
    <property type="project" value="EnsemblFungi"/>
</dbReference>
<feature type="region of interest" description="Disordered" evidence="5">
    <location>
        <begin position="679"/>
        <end position="751"/>
    </location>
</feature>
<organism evidence="6 7">
    <name type="scientific">Naumovozyma castellii</name>
    <name type="common">Yeast</name>
    <name type="synonym">Saccharomyces castellii</name>
    <dbReference type="NCBI Taxonomy" id="27288"/>
    <lineage>
        <taxon>Eukaryota</taxon>
        <taxon>Fungi</taxon>
        <taxon>Dikarya</taxon>
        <taxon>Ascomycota</taxon>
        <taxon>Saccharomycotina</taxon>
        <taxon>Saccharomycetes</taxon>
        <taxon>Saccharomycetales</taxon>
        <taxon>Saccharomycetaceae</taxon>
        <taxon>Naumovozyma</taxon>
    </lineage>
</organism>
<evidence type="ECO:0000313" key="7">
    <source>
        <dbReference type="Proteomes" id="UP000001640"/>
    </source>
</evidence>
<feature type="region of interest" description="Disordered" evidence="5">
    <location>
        <begin position="591"/>
        <end position="631"/>
    </location>
</feature>
<dbReference type="STRING" id="1064592.G0V7Z9"/>
<evidence type="ECO:0000256" key="5">
    <source>
        <dbReference type="SAM" id="MobiDB-lite"/>
    </source>
</evidence>
<dbReference type="EC" id="2.7.-.-" evidence="4"/>
<evidence type="ECO:0000256" key="1">
    <source>
        <dbReference type="ARBA" id="ARBA00007374"/>
    </source>
</evidence>
<dbReference type="HOGENOM" id="CLU_004422_0_0_1"/>
<feature type="compositionally biased region" description="Acidic residues" evidence="5">
    <location>
        <begin position="345"/>
        <end position="359"/>
    </location>
</feature>
<evidence type="ECO:0000256" key="3">
    <source>
        <dbReference type="ARBA" id="ARBA00022777"/>
    </source>
</evidence>
<feature type="compositionally biased region" description="Basic and acidic residues" evidence="5">
    <location>
        <begin position="96"/>
        <end position="118"/>
    </location>
</feature>
<feature type="compositionally biased region" description="Acidic residues" evidence="5">
    <location>
        <begin position="741"/>
        <end position="751"/>
    </location>
</feature>
<dbReference type="GO" id="GO:0005737">
    <property type="term" value="C:cytoplasm"/>
    <property type="evidence" value="ECO:0007669"/>
    <property type="project" value="TreeGrafter"/>
</dbReference>
<feature type="compositionally biased region" description="Polar residues" evidence="5">
    <location>
        <begin position="720"/>
        <end position="740"/>
    </location>
</feature>
<dbReference type="OrthoDB" id="2573163at2759"/>
<dbReference type="GeneID" id="96901076"/>
<feature type="compositionally biased region" description="Basic residues" evidence="5">
    <location>
        <begin position="25"/>
        <end position="36"/>
    </location>
</feature>
<feature type="compositionally biased region" description="Polar residues" evidence="5">
    <location>
        <begin position="693"/>
        <end position="705"/>
    </location>
</feature>
<dbReference type="GO" id="GO:0008440">
    <property type="term" value="F:inositol-1,4,5-trisphosphate 3-kinase activity"/>
    <property type="evidence" value="ECO:0007669"/>
    <property type="project" value="TreeGrafter"/>
</dbReference>
<dbReference type="GO" id="GO:0000828">
    <property type="term" value="F:inositol hexakisphosphate kinase activity"/>
    <property type="evidence" value="ECO:0007669"/>
    <property type="project" value="EnsemblFungi"/>
</dbReference>
<feature type="compositionally biased region" description="Polar residues" evidence="5">
    <location>
        <begin position="308"/>
        <end position="322"/>
    </location>
</feature>
<sequence>MCSKNNSNSNRAEPLPSMDAGDSHIHKHGHPHHKHNHTDNDDEDTIMSLKDLNISDKKKLSTVLHGRKASTYLRIFRDDESLTETNDSTRQRTTSKGKDRDAELIPPHEIDSNNQRHDLYRRRSISIATHPRYREQKLPIMQRYNASVFPSSTPTSQINMERNGQNHQQAYNTGREAHVPSEPQHPHSVDNNNNNDSSDKHLDLEHEPLSLKPISSATYYPHKSKSTSNSKINLDDDDSNLIVNDIDQSDLTIGVEPLEKISSNASSTLSSLFQSNNSSTAGSVMNGSSLSITDQYASSSKISISKSPMNGSNETISKQPIANEETQISMESDVEKQDMTPVAPIEEEEEEEEEEEDQDKEYPLAVELKPFTNKVGGHTAIFRFSKRAVCKTLVNRENRWYENIELNHKELLQFMPRYIGVLNVRQHFYSNGSNNDDTDAELMNHVTKDEACAVITSDGKKDRKNFSIENELVGAPLQHIHSFPTDSSPILFNHKRKSETLDSAIMLPEVVINDNKHIIPDSLWGKYWHSPSSIPSDSMVSSHSLDDLDVNINDNSHFQRRDSGSTMINTELKDLILREVFAPICPKKNRKSIVNSSTNANTTRKSSTSQLKSRSSSQDYRCDSNPSLRAIATPTSPLLKKTLQESISNAIDSSNSVMDLKQFHKKEIARENYINEIPTHSKKKVRNDYDDLSPNTSPRMTQQEFPQDIPENGVFEMEQDSSSSTPQQHTPDSNEVTNYNPDDENAQEEPDTIVSKFILLEDLTRSMNKPCALDLKMGTRQYGVDARRSKQISQRTKCLKTTSRKLGVRICGLKVWNQDYYITRDKYFGRRVRIGWQFCRTLSRFIYDGVSIRSIIKQIPRLIKQLDTLSNEIVKLKGYRLYGSSLLLMYDGDSTSKRSRIKVNLIDFAKCVTRDDLEDGLESVKIPPKNPDSEDRGFLRGIKSLKFYLMLIWNYLTSDQPLLMNEDELSNYLNENEEKFSKSWDWLDDFDKEDETEFNDSESDLRKKWRKYELIFDAEPRYGNNDGEVSD</sequence>
<feature type="compositionally biased region" description="Polar residues" evidence="5">
    <location>
        <begin position="1"/>
        <end position="11"/>
    </location>
</feature>
<accession>G0V7Z9</accession>
<dbReference type="PANTHER" id="PTHR12400">
    <property type="entry name" value="INOSITOL POLYPHOSPHATE KINASE"/>
    <property type="match status" value="1"/>
</dbReference>
<dbReference type="RefSeq" id="XP_003673978.1">
    <property type="nucleotide sequence ID" value="XM_003673930.1"/>
</dbReference>
<feature type="compositionally biased region" description="Polar residues" evidence="5">
    <location>
        <begin position="84"/>
        <end position="94"/>
    </location>
</feature>
<dbReference type="eggNOG" id="KOG1620">
    <property type="taxonomic scope" value="Eukaryota"/>
</dbReference>
<dbReference type="AlphaFoldDB" id="G0V7Z9"/>
<feature type="region of interest" description="Disordered" evidence="5">
    <location>
        <begin position="328"/>
        <end position="360"/>
    </location>
</feature>
<name>G0V7Z9_NAUCA</name>
<dbReference type="InParanoid" id="G0V7Z9"/>
<dbReference type="Proteomes" id="UP000001640">
    <property type="component" value="Chromosome 1"/>
</dbReference>
<evidence type="ECO:0000313" key="6">
    <source>
        <dbReference type="EMBL" id="CCC67597.1"/>
    </source>
</evidence>
<feature type="compositionally biased region" description="Low complexity" evidence="5">
    <location>
        <begin position="603"/>
        <end position="618"/>
    </location>
</feature>
<protein>
    <recommendedName>
        <fullName evidence="4">Kinase</fullName>
        <ecNumber evidence="4">2.7.-.-</ecNumber>
    </recommendedName>
</protein>
<dbReference type="Pfam" id="PF03770">
    <property type="entry name" value="IPK"/>
    <property type="match status" value="1"/>
</dbReference>
<evidence type="ECO:0000256" key="2">
    <source>
        <dbReference type="ARBA" id="ARBA00022679"/>
    </source>
</evidence>
<keyword evidence="3 4" id="KW-0418">Kinase</keyword>
<dbReference type="Gene3D" id="3.30.470.160">
    <property type="entry name" value="Inositol polyphosphate kinase"/>
    <property type="match status" value="1"/>
</dbReference>
<dbReference type="EMBL" id="HE576752">
    <property type="protein sequence ID" value="CCC67597.1"/>
    <property type="molecule type" value="Genomic_DNA"/>
</dbReference>
<dbReference type="GO" id="GO:0046854">
    <property type="term" value="P:phosphatidylinositol phosphate biosynthetic process"/>
    <property type="evidence" value="ECO:0007669"/>
    <property type="project" value="TreeGrafter"/>
</dbReference>
<feature type="region of interest" description="Disordered" evidence="5">
    <location>
        <begin position="303"/>
        <end position="322"/>
    </location>
</feature>
<feature type="compositionally biased region" description="Basic and acidic residues" evidence="5">
    <location>
        <begin position="197"/>
        <end position="209"/>
    </location>
</feature>
<keyword evidence="7" id="KW-1185">Reference proteome</keyword>
<dbReference type="GO" id="GO:0030643">
    <property type="term" value="P:intracellular phosphate ion homeostasis"/>
    <property type="evidence" value="ECO:0007669"/>
    <property type="project" value="EnsemblFungi"/>
</dbReference>
<proteinExistence type="inferred from homology"/>
<dbReference type="OMA" id="RVRIGWQ"/>
<feature type="region of interest" description="Disordered" evidence="5">
    <location>
        <begin position="1"/>
        <end position="44"/>
    </location>
</feature>
<dbReference type="GO" id="GO:0032958">
    <property type="term" value="P:inositol phosphate biosynthetic process"/>
    <property type="evidence" value="ECO:0007669"/>
    <property type="project" value="EnsemblFungi"/>
</dbReference>
<reference key="2">
    <citation type="submission" date="2011-08" db="EMBL/GenBank/DDBJ databases">
        <title>Genome sequence of Naumovozyma castellii.</title>
        <authorList>
            <person name="Gordon J.L."/>
            <person name="Armisen D."/>
            <person name="Proux-Wera E."/>
            <person name="OhEigeartaigh S.S."/>
            <person name="Byrne K.P."/>
            <person name="Wolfe K.H."/>
        </authorList>
    </citation>
    <scope>NUCLEOTIDE SEQUENCE</scope>
    <source>
        <strain>Type strain:CBS 4309</strain>
    </source>
</reference>
<dbReference type="InterPro" id="IPR005522">
    <property type="entry name" value="IPK"/>
</dbReference>
<dbReference type="InterPro" id="IPR038286">
    <property type="entry name" value="IPK_sf"/>
</dbReference>
<feature type="compositionally biased region" description="Polar residues" evidence="5">
    <location>
        <begin position="592"/>
        <end position="602"/>
    </location>
</feature>
<dbReference type="GO" id="GO:0000829">
    <property type="term" value="F:diphosphoinositol pentakisphosphate kinase activity"/>
    <property type="evidence" value="ECO:0007669"/>
    <property type="project" value="EnsemblFungi"/>
</dbReference>
<keyword evidence="2 4" id="KW-0808">Transferase</keyword>
<dbReference type="PANTHER" id="PTHR12400:SF21">
    <property type="entry name" value="KINASE"/>
    <property type="match status" value="1"/>
</dbReference>
<dbReference type="KEGG" id="ncs:NCAS_0A10390"/>
<dbReference type="SUPFAM" id="SSF56104">
    <property type="entry name" value="SAICAR synthase-like"/>
    <property type="match status" value="1"/>
</dbReference>
<dbReference type="GO" id="GO:0000824">
    <property type="term" value="F:inositol-1,4,5,6-tetrakisphosphate 3-kinase activity"/>
    <property type="evidence" value="ECO:0007669"/>
    <property type="project" value="TreeGrafter"/>
</dbReference>
<feature type="compositionally biased region" description="Basic and acidic residues" evidence="5">
    <location>
        <begin position="175"/>
        <end position="188"/>
    </location>
</feature>
<comment type="similarity">
    <text evidence="1 4">Belongs to the inositol phosphokinase (IPK) family.</text>
</comment>
<dbReference type="GO" id="GO:0010919">
    <property type="term" value="P:regulation of inositol phosphate biosynthetic process"/>
    <property type="evidence" value="ECO:0007669"/>
    <property type="project" value="EnsemblFungi"/>
</dbReference>
<reference evidence="6 7" key="1">
    <citation type="journal article" date="2011" name="Proc. Natl. Acad. Sci. U.S.A.">
        <title>Evolutionary erosion of yeast sex chromosomes by mating-type switching accidents.</title>
        <authorList>
            <person name="Gordon J.L."/>
            <person name="Armisen D."/>
            <person name="Proux-Wera E."/>
            <person name="Oheigeartaigh S.S."/>
            <person name="Byrne K.P."/>
            <person name="Wolfe K.H."/>
        </authorList>
    </citation>
    <scope>NUCLEOTIDE SEQUENCE [LARGE SCALE GENOMIC DNA]</scope>
    <source>
        <strain evidence="7">ATCC 76901 / BCRC 22586 / CBS 4309 / NBRC 1992 / NRRL Y-12630</strain>
    </source>
</reference>